<organism evidence="1 2">
    <name type="scientific">Dreissena polymorpha</name>
    <name type="common">Zebra mussel</name>
    <name type="synonym">Mytilus polymorpha</name>
    <dbReference type="NCBI Taxonomy" id="45954"/>
    <lineage>
        <taxon>Eukaryota</taxon>
        <taxon>Metazoa</taxon>
        <taxon>Spiralia</taxon>
        <taxon>Lophotrochozoa</taxon>
        <taxon>Mollusca</taxon>
        <taxon>Bivalvia</taxon>
        <taxon>Autobranchia</taxon>
        <taxon>Heteroconchia</taxon>
        <taxon>Euheterodonta</taxon>
        <taxon>Imparidentia</taxon>
        <taxon>Neoheterodontei</taxon>
        <taxon>Myida</taxon>
        <taxon>Dreissenoidea</taxon>
        <taxon>Dreissenidae</taxon>
        <taxon>Dreissena</taxon>
    </lineage>
</organism>
<dbReference type="AlphaFoldDB" id="A0A9D4GMM6"/>
<name>A0A9D4GMM6_DREPO</name>
<accession>A0A9D4GMM6</accession>
<evidence type="ECO:0000313" key="2">
    <source>
        <dbReference type="Proteomes" id="UP000828390"/>
    </source>
</evidence>
<dbReference type="EMBL" id="JAIWYP010000005">
    <property type="protein sequence ID" value="KAH3818368.1"/>
    <property type="molecule type" value="Genomic_DNA"/>
</dbReference>
<proteinExistence type="predicted"/>
<dbReference type="Proteomes" id="UP000828390">
    <property type="component" value="Unassembled WGS sequence"/>
</dbReference>
<gene>
    <name evidence="1" type="ORF">DPMN_119976</name>
</gene>
<reference evidence="1" key="1">
    <citation type="journal article" date="2019" name="bioRxiv">
        <title>The Genome of the Zebra Mussel, Dreissena polymorpha: A Resource for Invasive Species Research.</title>
        <authorList>
            <person name="McCartney M.A."/>
            <person name="Auch B."/>
            <person name="Kono T."/>
            <person name="Mallez S."/>
            <person name="Zhang Y."/>
            <person name="Obille A."/>
            <person name="Becker A."/>
            <person name="Abrahante J.E."/>
            <person name="Garbe J."/>
            <person name="Badalamenti J.P."/>
            <person name="Herman A."/>
            <person name="Mangelson H."/>
            <person name="Liachko I."/>
            <person name="Sullivan S."/>
            <person name="Sone E.D."/>
            <person name="Koren S."/>
            <person name="Silverstein K.A.T."/>
            <person name="Beckman K.B."/>
            <person name="Gohl D.M."/>
        </authorList>
    </citation>
    <scope>NUCLEOTIDE SEQUENCE</scope>
    <source>
        <strain evidence="1">Duluth1</strain>
        <tissue evidence="1">Whole animal</tissue>
    </source>
</reference>
<keyword evidence="2" id="KW-1185">Reference proteome</keyword>
<comment type="caution">
    <text evidence="1">The sequence shown here is derived from an EMBL/GenBank/DDBJ whole genome shotgun (WGS) entry which is preliminary data.</text>
</comment>
<evidence type="ECO:0000313" key="1">
    <source>
        <dbReference type="EMBL" id="KAH3818368.1"/>
    </source>
</evidence>
<sequence>MLSTRIPRLPKATITSWFTGVVFQLHPGLAPIDRPRPKPIRNVVTNVNRKGLSSTAIYNFAMDRLQRTHLPTADSVLERRGKQNGNLDVSAARTQIASLLTNLQRLENDHTVPDDLLKSTIQSSP</sequence>
<reference evidence="1" key="2">
    <citation type="submission" date="2020-11" db="EMBL/GenBank/DDBJ databases">
        <authorList>
            <person name="McCartney M.A."/>
            <person name="Auch B."/>
            <person name="Kono T."/>
            <person name="Mallez S."/>
            <person name="Becker A."/>
            <person name="Gohl D.M."/>
            <person name="Silverstein K.A.T."/>
            <person name="Koren S."/>
            <person name="Bechman K.B."/>
            <person name="Herman A."/>
            <person name="Abrahante J.E."/>
            <person name="Garbe J."/>
        </authorList>
    </citation>
    <scope>NUCLEOTIDE SEQUENCE</scope>
    <source>
        <strain evidence="1">Duluth1</strain>
        <tissue evidence="1">Whole animal</tissue>
    </source>
</reference>
<protein>
    <submittedName>
        <fullName evidence="1">Uncharacterized protein</fullName>
    </submittedName>
</protein>